<accession>A0A6A6JTB1</accession>
<reference evidence="1" key="1">
    <citation type="journal article" date="2020" name="Stud. Mycol.">
        <title>101 Dothideomycetes genomes: a test case for predicting lifestyles and emergence of pathogens.</title>
        <authorList>
            <person name="Haridas S."/>
            <person name="Albert R."/>
            <person name="Binder M."/>
            <person name="Bloem J."/>
            <person name="Labutti K."/>
            <person name="Salamov A."/>
            <person name="Andreopoulos B."/>
            <person name="Baker S."/>
            <person name="Barry K."/>
            <person name="Bills G."/>
            <person name="Bluhm B."/>
            <person name="Cannon C."/>
            <person name="Castanera R."/>
            <person name="Culley D."/>
            <person name="Daum C."/>
            <person name="Ezra D."/>
            <person name="Gonzalez J."/>
            <person name="Henrissat B."/>
            <person name="Kuo A."/>
            <person name="Liang C."/>
            <person name="Lipzen A."/>
            <person name="Lutzoni F."/>
            <person name="Magnuson J."/>
            <person name="Mondo S."/>
            <person name="Nolan M."/>
            <person name="Ohm R."/>
            <person name="Pangilinan J."/>
            <person name="Park H.-J."/>
            <person name="Ramirez L."/>
            <person name="Alfaro M."/>
            <person name="Sun H."/>
            <person name="Tritt A."/>
            <person name="Yoshinaga Y."/>
            <person name="Zwiers L.-H."/>
            <person name="Turgeon B."/>
            <person name="Goodwin S."/>
            <person name="Spatafora J."/>
            <person name="Crous P."/>
            <person name="Grigoriev I."/>
        </authorList>
    </citation>
    <scope>NUCLEOTIDE SEQUENCE</scope>
    <source>
        <strain evidence="1">CBS 379.55</strain>
    </source>
</reference>
<organism evidence="1 2">
    <name type="scientific">Westerdykella ornata</name>
    <dbReference type="NCBI Taxonomy" id="318751"/>
    <lineage>
        <taxon>Eukaryota</taxon>
        <taxon>Fungi</taxon>
        <taxon>Dikarya</taxon>
        <taxon>Ascomycota</taxon>
        <taxon>Pezizomycotina</taxon>
        <taxon>Dothideomycetes</taxon>
        <taxon>Pleosporomycetidae</taxon>
        <taxon>Pleosporales</taxon>
        <taxon>Sporormiaceae</taxon>
        <taxon>Westerdykella</taxon>
    </lineage>
</organism>
<dbReference type="RefSeq" id="XP_033656525.1">
    <property type="nucleotide sequence ID" value="XM_033799633.1"/>
</dbReference>
<proteinExistence type="predicted"/>
<name>A0A6A6JTB1_WESOR</name>
<dbReference type="GeneID" id="54552808"/>
<evidence type="ECO:0000313" key="2">
    <source>
        <dbReference type="Proteomes" id="UP000800097"/>
    </source>
</evidence>
<dbReference type="Proteomes" id="UP000800097">
    <property type="component" value="Unassembled WGS sequence"/>
</dbReference>
<protein>
    <submittedName>
        <fullName evidence="1">Uncharacterized protein</fullName>
    </submittedName>
</protein>
<keyword evidence="2" id="KW-1185">Reference proteome</keyword>
<sequence>MAGSRARLIRSCSPWNLHVAAAFMVGSGNCRIGRAGAGRLGRKVTTGAVGEAEDGGSVRALALPSPGEVQSQMASPHLRLMPFAAVPSTKGTGTCMTCCICGTGLLFPWSDVKCALKAIAFIPVPIQ</sequence>
<dbReference type="AlphaFoldDB" id="A0A6A6JTB1"/>
<evidence type="ECO:0000313" key="1">
    <source>
        <dbReference type="EMBL" id="KAF2278986.1"/>
    </source>
</evidence>
<dbReference type="EMBL" id="ML986487">
    <property type="protein sequence ID" value="KAF2278986.1"/>
    <property type="molecule type" value="Genomic_DNA"/>
</dbReference>
<gene>
    <name evidence="1" type="ORF">EI97DRAFT_440475</name>
</gene>